<sequence length="111" mass="10213">MHDEAGGLAAGGGVAGRGLVGGRGGGRGVAVVTGSTVVLAVGPSVGSGGSPVVDDVGAGSSVAMPVGAVPVGSVAVAASVPVPVSVVLPESPGQAAQRLVAATRACIEVHR</sequence>
<dbReference type="Proteomes" id="UP001164459">
    <property type="component" value="Chromosome"/>
</dbReference>
<evidence type="ECO:0000313" key="1">
    <source>
        <dbReference type="EMBL" id="WAS97967.1"/>
    </source>
</evidence>
<dbReference type="EMBL" id="CP114040">
    <property type="protein sequence ID" value="WAS97967.1"/>
    <property type="molecule type" value="Genomic_DNA"/>
</dbReference>
<dbReference type="RefSeq" id="WP_269040333.1">
    <property type="nucleotide sequence ID" value="NZ_CP114040.1"/>
</dbReference>
<protein>
    <submittedName>
        <fullName evidence="1">Uncharacterized protein</fullName>
    </submittedName>
</protein>
<evidence type="ECO:0000313" key="2">
    <source>
        <dbReference type="Proteomes" id="UP001164459"/>
    </source>
</evidence>
<name>A0ABY7HFW5_9BACT</name>
<gene>
    <name evidence="1" type="ORF">O0S08_17645</name>
</gene>
<organism evidence="1 2">
    <name type="scientific">Nannocystis punicea</name>
    <dbReference type="NCBI Taxonomy" id="2995304"/>
    <lineage>
        <taxon>Bacteria</taxon>
        <taxon>Pseudomonadati</taxon>
        <taxon>Myxococcota</taxon>
        <taxon>Polyangia</taxon>
        <taxon>Nannocystales</taxon>
        <taxon>Nannocystaceae</taxon>
        <taxon>Nannocystis</taxon>
    </lineage>
</organism>
<reference evidence="1" key="1">
    <citation type="submission" date="2022-11" db="EMBL/GenBank/DDBJ databases">
        <title>Minimal conservation of predation-associated metabolite biosynthetic gene clusters underscores biosynthetic potential of Myxococcota including descriptions for ten novel species: Archangium lansinium sp. nov., Myxococcus landrumus sp. nov., Nannocystis bai.</title>
        <authorList>
            <person name="Ahearne A."/>
            <person name="Stevens C."/>
            <person name="Dowd S."/>
        </authorList>
    </citation>
    <scope>NUCLEOTIDE SEQUENCE</scope>
    <source>
        <strain evidence="1">Fl3</strain>
    </source>
</reference>
<keyword evidence="2" id="KW-1185">Reference proteome</keyword>
<accession>A0ABY7HFW5</accession>
<proteinExistence type="predicted"/>